<evidence type="ECO:0000256" key="5">
    <source>
        <dbReference type="ARBA" id="ARBA00048200"/>
    </source>
</evidence>
<dbReference type="PANTHER" id="PTHR10491">
    <property type="entry name" value="DTDP-4-DEHYDRORHAMNOSE REDUCTASE"/>
    <property type="match status" value="1"/>
</dbReference>
<evidence type="ECO:0000256" key="1">
    <source>
        <dbReference type="ARBA" id="ARBA00004781"/>
    </source>
</evidence>
<comment type="catalytic activity">
    <reaction evidence="5 6">
        <text>dTDP-beta-L-rhamnose + NADP(+) = dTDP-4-dehydro-beta-L-rhamnose + NADPH + H(+)</text>
        <dbReference type="Rhea" id="RHEA:21796"/>
        <dbReference type="ChEBI" id="CHEBI:15378"/>
        <dbReference type="ChEBI" id="CHEBI:57510"/>
        <dbReference type="ChEBI" id="CHEBI:57783"/>
        <dbReference type="ChEBI" id="CHEBI:58349"/>
        <dbReference type="ChEBI" id="CHEBI:62830"/>
        <dbReference type="EC" id="1.1.1.133"/>
    </reaction>
</comment>
<dbReference type="GO" id="GO:0008831">
    <property type="term" value="F:dTDP-4-dehydrorhamnose reductase activity"/>
    <property type="evidence" value="ECO:0007669"/>
    <property type="project" value="UniProtKB-EC"/>
</dbReference>
<dbReference type="PANTHER" id="PTHR10491:SF4">
    <property type="entry name" value="METHIONINE ADENOSYLTRANSFERASE 2 SUBUNIT BETA"/>
    <property type="match status" value="1"/>
</dbReference>
<comment type="cofactor">
    <cofactor evidence="6">
        <name>Mg(2+)</name>
        <dbReference type="ChEBI" id="CHEBI:18420"/>
    </cofactor>
    <text evidence="6">Binds 1 Mg(2+) ion per monomer.</text>
</comment>
<dbReference type="InterPro" id="IPR029903">
    <property type="entry name" value="RmlD-like-bd"/>
</dbReference>
<proteinExistence type="inferred from homology"/>
<feature type="domain" description="RmlD-like substrate binding" evidence="7">
    <location>
        <begin position="1"/>
        <end position="165"/>
    </location>
</feature>
<dbReference type="AlphaFoldDB" id="A0A146IEJ4"/>
<dbReference type="UniPathway" id="UPA00124"/>
<accession>A0A146IEJ4</accession>
<reference evidence="8" key="1">
    <citation type="journal article" date="2016" name="Front. Microbiol.">
        <title>Six Novel O Genotypes from Shiga Toxin-Producing Escherichia coli.</title>
        <authorList>
            <person name="Iguchi A."/>
            <person name="Iyoda S."/>
            <person name="Seto K."/>
            <person name="Nishii H."/>
            <person name="Ohnishi M."/>
            <person name="Mekata H."/>
            <person name="Ogura Y."/>
            <person name="Hayashi T."/>
        </authorList>
    </citation>
    <scope>NUCLEOTIDE SEQUENCE</scope>
    <source>
        <strain evidence="8">81006</strain>
    </source>
</reference>
<dbReference type="EC" id="1.1.1.133" evidence="3 6"/>
<dbReference type="SUPFAM" id="SSF51735">
    <property type="entry name" value="NAD(P)-binding Rossmann-fold domains"/>
    <property type="match status" value="1"/>
</dbReference>
<evidence type="ECO:0000256" key="4">
    <source>
        <dbReference type="ARBA" id="ARBA00017099"/>
    </source>
</evidence>
<evidence type="ECO:0000256" key="2">
    <source>
        <dbReference type="ARBA" id="ARBA00010944"/>
    </source>
</evidence>
<keyword evidence="6" id="KW-0560">Oxidoreductase</keyword>
<dbReference type="UniPathway" id="UPA00281"/>
<dbReference type="GO" id="GO:0019305">
    <property type="term" value="P:dTDP-rhamnose biosynthetic process"/>
    <property type="evidence" value="ECO:0007669"/>
    <property type="project" value="UniProtKB-UniPathway"/>
</dbReference>
<dbReference type="Gene3D" id="3.40.50.720">
    <property type="entry name" value="NAD(P)-binding Rossmann-like Domain"/>
    <property type="match status" value="1"/>
</dbReference>
<sequence>MKILVLGATGMLGGSLLRYFADKTEHDVYGTVRDSKAESRLVSKANANIICGIDVHNVNKIRSIIEEVKPDYVINCVGVVKQLKESKFPIHSITINSLLPHRLAEICSHNNSKLIHFSTDCVFSGNRGDYSVNDVPDAVDLYGRSKLLGEVSYAPHLTLRTSIIGHEQGSQHSLIDWFLNQSGEVKGFTKAVFSGVPTVYMAELLNNYVFTNPDITGLYQVSVEPIDKYSLLSLVKEIYGKDIDIHADDSLVINRSLNSTEFKIRTGMNTPSWKDLIEKMYNEYRTYFQKA</sequence>
<dbReference type="InterPro" id="IPR036291">
    <property type="entry name" value="NAD(P)-bd_dom_sf"/>
</dbReference>
<comment type="similarity">
    <text evidence="2 6">Belongs to the dTDP-4-dehydrorhamnose reductase family.</text>
</comment>
<name>A0A146IEJ4_ECOLX</name>
<gene>
    <name evidence="8" type="primary">qnlA</name>
</gene>
<comment type="function">
    <text evidence="6">Catalyzes the reduction of dTDP-6-deoxy-L-lyxo-4-hexulose to yield dTDP-L-rhamnose.</text>
</comment>
<evidence type="ECO:0000256" key="3">
    <source>
        <dbReference type="ARBA" id="ARBA00012929"/>
    </source>
</evidence>
<dbReference type="EMBL" id="LC125929">
    <property type="protein sequence ID" value="BAU71591.1"/>
    <property type="molecule type" value="Genomic_DNA"/>
</dbReference>
<protein>
    <recommendedName>
        <fullName evidence="4 6">dTDP-4-dehydrorhamnose reductase</fullName>
        <ecNumber evidence="3 6">1.1.1.133</ecNumber>
    </recommendedName>
</protein>
<evidence type="ECO:0000256" key="6">
    <source>
        <dbReference type="RuleBase" id="RU364082"/>
    </source>
</evidence>
<evidence type="ECO:0000259" key="7">
    <source>
        <dbReference type="Pfam" id="PF04321"/>
    </source>
</evidence>
<dbReference type="InterPro" id="IPR005913">
    <property type="entry name" value="dTDP_dehydrorham_reduct"/>
</dbReference>
<comment type="pathway">
    <text evidence="1 6">Carbohydrate biosynthesis; dTDP-L-rhamnose biosynthesis.</text>
</comment>
<dbReference type="GO" id="GO:0009243">
    <property type="term" value="P:O antigen biosynthetic process"/>
    <property type="evidence" value="ECO:0007669"/>
    <property type="project" value="UniProtKB-UniPathway"/>
</dbReference>
<keyword evidence="6" id="KW-0521">NADP</keyword>
<dbReference type="Pfam" id="PF04321">
    <property type="entry name" value="RmlD_sub_bind"/>
    <property type="match status" value="1"/>
</dbReference>
<dbReference type="RefSeq" id="WP_078164949.1">
    <property type="nucleotide sequence ID" value="NZ_CP168984.1"/>
</dbReference>
<dbReference type="CDD" id="cd05254">
    <property type="entry name" value="dTDP_HR_like_SDR_e"/>
    <property type="match status" value="1"/>
</dbReference>
<dbReference type="GO" id="GO:0005829">
    <property type="term" value="C:cytosol"/>
    <property type="evidence" value="ECO:0007669"/>
    <property type="project" value="TreeGrafter"/>
</dbReference>
<organism evidence="8">
    <name type="scientific">Escherichia coli</name>
    <dbReference type="NCBI Taxonomy" id="562"/>
    <lineage>
        <taxon>Bacteria</taxon>
        <taxon>Pseudomonadati</taxon>
        <taxon>Pseudomonadota</taxon>
        <taxon>Gammaproteobacteria</taxon>
        <taxon>Enterobacterales</taxon>
        <taxon>Enterobacteriaceae</taxon>
        <taxon>Escherichia</taxon>
    </lineage>
</organism>
<evidence type="ECO:0000313" key="8">
    <source>
        <dbReference type="EMBL" id="BAU71591.1"/>
    </source>
</evidence>